<sequence>MANLNQLAIDSKSKLLSEQVLLYVEREMKRELRMTRILIDLCHEVTDAVKDKAELIKEVKELGVAAQGSDNMAYLRILRDEDLAKVKDIMNLIKETQKHTRENLYVLDVEVCGMLGVGTSDDLDYNYVGVGTSDDLDYNVNGYLDYYQ</sequence>
<proteinExistence type="predicted"/>
<accession>A0ABQ5HNZ6</accession>
<evidence type="ECO:0000313" key="1">
    <source>
        <dbReference type="EMBL" id="GJT89544.1"/>
    </source>
</evidence>
<evidence type="ECO:0000313" key="2">
    <source>
        <dbReference type="Proteomes" id="UP001151760"/>
    </source>
</evidence>
<gene>
    <name evidence="1" type="ORF">Tco_1078389</name>
</gene>
<reference evidence="1" key="2">
    <citation type="submission" date="2022-01" db="EMBL/GenBank/DDBJ databases">
        <authorList>
            <person name="Yamashiro T."/>
            <person name="Shiraishi A."/>
            <person name="Satake H."/>
            <person name="Nakayama K."/>
        </authorList>
    </citation>
    <scope>NUCLEOTIDE SEQUENCE</scope>
</reference>
<dbReference type="Proteomes" id="UP001151760">
    <property type="component" value="Unassembled WGS sequence"/>
</dbReference>
<comment type="caution">
    <text evidence="1">The sequence shown here is derived from an EMBL/GenBank/DDBJ whole genome shotgun (WGS) entry which is preliminary data.</text>
</comment>
<reference evidence="1" key="1">
    <citation type="journal article" date="2022" name="Int. J. Mol. Sci.">
        <title>Draft Genome of Tanacetum Coccineum: Genomic Comparison of Closely Related Tanacetum-Family Plants.</title>
        <authorList>
            <person name="Yamashiro T."/>
            <person name="Shiraishi A."/>
            <person name="Nakayama K."/>
            <person name="Satake H."/>
        </authorList>
    </citation>
    <scope>NUCLEOTIDE SEQUENCE</scope>
</reference>
<name>A0ABQ5HNZ6_9ASTR</name>
<keyword evidence="2" id="KW-1185">Reference proteome</keyword>
<protein>
    <submittedName>
        <fullName evidence="1">Uncharacterized protein</fullName>
    </submittedName>
</protein>
<dbReference type="EMBL" id="BQNB010019833">
    <property type="protein sequence ID" value="GJT89544.1"/>
    <property type="molecule type" value="Genomic_DNA"/>
</dbReference>
<organism evidence="1 2">
    <name type="scientific">Tanacetum coccineum</name>
    <dbReference type="NCBI Taxonomy" id="301880"/>
    <lineage>
        <taxon>Eukaryota</taxon>
        <taxon>Viridiplantae</taxon>
        <taxon>Streptophyta</taxon>
        <taxon>Embryophyta</taxon>
        <taxon>Tracheophyta</taxon>
        <taxon>Spermatophyta</taxon>
        <taxon>Magnoliopsida</taxon>
        <taxon>eudicotyledons</taxon>
        <taxon>Gunneridae</taxon>
        <taxon>Pentapetalae</taxon>
        <taxon>asterids</taxon>
        <taxon>campanulids</taxon>
        <taxon>Asterales</taxon>
        <taxon>Asteraceae</taxon>
        <taxon>Asteroideae</taxon>
        <taxon>Anthemideae</taxon>
        <taxon>Anthemidinae</taxon>
        <taxon>Tanacetum</taxon>
    </lineage>
</organism>